<feature type="region of interest" description="Disordered" evidence="1">
    <location>
        <begin position="1"/>
        <end position="118"/>
    </location>
</feature>
<dbReference type="AlphaFoldDB" id="Q10IF8"/>
<sequence length="159" mass="17424">MRGGSANRRTSEEEGAAQGAPMRRMDRAARWQRSDDYRTKSRSGWGGGRRRPVLSLGGRGGWRRPAPGKEEEAGRGGVAMGKFGRRQKRENGRRGFHFIVEGREPATGKARAAPRMAAGGHERWLEMARPFRVIEGAIQGGKFGGIEEEGKGINSPLPN</sequence>
<evidence type="ECO:0000313" key="3">
    <source>
        <dbReference type="Proteomes" id="UP000000763"/>
    </source>
</evidence>
<dbReference type="Proteomes" id="UP000000763">
    <property type="component" value="Chromosome 3"/>
</dbReference>
<gene>
    <name evidence="2" type="ORF">OSJNBa0053G10.29</name>
</gene>
<reference evidence="3" key="1">
    <citation type="journal article" date="2005" name="Nature">
        <title>The map-based sequence of the rice genome.</title>
        <authorList>
            <consortium name="International rice genome sequencing project (IRGSP)"/>
            <person name="Matsumoto T."/>
            <person name="Wu J."/>
            <person name="Kanamori H."/>
            <person name="Katayose Y."/>
            <person name="Fujisawa M."/>
            <person name="Namiki N."/>
            <person name="Mizuno H."/>
            <person name="Yamamoto K."/>
            <person name="Antonio B.A."/>
            <person name="Baba T."/>
            <person name="Sakata K."/>
            <person name="Nagamura Y."/>
            <person name="Aoki H."/>
            <person name="Arikawa K."/>
            <person name="Arita K."/>
            <person name="Bito T."/>
            <person name="Chiden Y."/>
            <person name="Fujitsuka N."/>
            <person name="Fukunaka R."/>
            <person name="Hamada M."/>
            <person name="Harada C."/>
            <person name="Hayashi A."/>
            <person name="Hijishita S."/>
            <person name="Honda M."/>
            <person name="Hosokawa S."/>
            <person name="Ichikawa Y."/>
            <person name="Idonuma A."/>
            <person name="Iijima M."/>
            <person name="Ikeda M."/>
            <person name="Ikeno M."/>
            <person name="Ito K."/>
            <person name="Ito S."/>
            <person name="Ito T."/>
            <person name="Ito Y."/>
            <person name="Ito Y."/>
            <person name="Iwabuchi A."/>
            <person name="Kamiya K."/>
            <person name="Karasawa W."/>
            <person name="Kurita K."/>
            <person name="Katagiri S."/>
            <person name="Kikuta A."/>
            <person name="Kobayashi H."/>
            <person name="Kobayashi N."/>
            <person name="Machita K."/>
            <person name="Maehara T."/>
            <person name="Masukawa M."/>
            <person name="Mizubayashi T."/>
            <person name="Mukai Y."/>
            <person name="Nagasaki H."/>
            <person name="Nagata Y."/>
            <person name="Naito S."/>
            <person name="Nakashima M."/>
            <person name="Nakama Y."/>
            <person name="Nakamichi Y."/>
            <person name="Nakamura M."/>
            <person name="Meguro A."/>
            <person name="Negishi M."/>
            <person name="Ohta I."/>
            <person name="Ohta T."/>
            <person name="Okamoto M."/>
            <person name="Ono N."/>
            <person name="Saji S."/>
            <person name="Sakaguchi M."/>
            <person name="Sakai K."/>
            <person name="Shibata M."/>
            <person name="Shimokawa T."/>
            <person name="Song J."/>
            <person name="Takazaki Y."/>
            <person name="Terasawa K."/>
            <person name="Tsugane M."/>
            <person name="Tsuji K."/>
            <person name="Ueda S."/>
            <person name="Waki K."/>
            <person name="Yamagata H."/>
            <person name="Yamamoto M."/>
            <person name="Yamamoto S."/>
            <person name="Yamane H."/>
            <person name="Yoshiki S."/>
            <person name="Yoshihara R."/>
            <person name="Yukawa K."/>
            <person name="Zhong H."/>
            <person name="Yano M."/>
            <person name="Yuan Q."/>
            <person name="Ouyang S."/>
            <person name="Liu J."/>
            <person name="Jones K.M."/>
            <person name="Gansberger K."/>
            <person name="Moffat K."/>
            <person name="Hill J."/>
            <person name="Bera J."/>
            <person name="Fadrosh D."/>
            <person name="Jin S."/>
            <person name="Johri S."/>
            <person name="Kim M."/>
            <person name="Overton L."/>
            <person name="Reardon M."/>
            <person name="Tsitrin T."/>
            <person name="Vuong H."/>
            <person name="Weaver B."/>
            <person name="Ciecko A."/>
            <person name="Tallon L."/>
            <person name="Jackson J."/>
            <person name="Pai G."/>
            <person name="Aken S.V."/>
            <person name="Utterback T."/>
            <person name="Reidmuller S."/>
            <person name="Feldblyum T."/>
            <person name="Hsiao J."/>
            <person name="Zismann V."/>
            <person name="Iobst S."/>
            <person name="de Vazeille A.R."/>
            <person name="Buell C.R."/>
            <person name="Ying K."/>
            <person name="Li Y."/>
            <person name="Lu T."/>
            <person name="Huang Y."/>
            <person name="Zhao Q."/>
            <person name="Feng Q."/>
            <person name="Zhang L."/>
            <person name="Zhu J."/>
            <person name="Weng Q."/>
            <person name="Mu J."/>
            <person name="Lu Y."/>
            <person name="Fan D."/>
            <person name="Liu Y."/>
            <person name="Guan J."/>
            <person name="Zhang Y."/>
            <person name="Yu S."/>
            <person name="Liu X."/>
            <person name="Zhang Y."/>
            <person name="Hong G."/>
            <person name="Han B."/>
            <person name="Choisne N."/>
            <person name="Demange N."/>
            <person name="Orjeda G."/>
            <person name="Samain S."/>
            <person name="Cattolico L."/>
            <person name="Pelletier E."/>
            <person name="Couloux A."/>
            <person name="Segurens B."/>
            <person name="Wincker P."/>
            <person name="D'Hont A."/>
            <person name="Scarpelli C."/>
            <person name="Weissenbach J."/>
            <person name="Salanoubat M."/>
            <person name="Quetier F."/>
            <person name="Yu Y."/>
            <person name="Kim H.R."/>
            <person name="Rambo T."/>
            <person name="Currie J."/>
            <person name="Collura K."/>
            <person name="Luo M."/>
            <person name="Yang T."/>
            <person name="Ammiraju J.S.S."/>
            <person name="Engler F."/>
            <person name="Soderlund C."/>
            <person name="Wing R.A."/>
            <person name="Palmer L.E."/>
            <person name="de la Bastide M."/>
            <person name="Spiegel L."/>
            <person name="Nascimento L."/>
            <person name="Zutavern T."/>
            <person name="O'Shaughnessy A."/>
            <person name="Dike S."/>
            <person name="Dedhia N."/>
            <person name="Preston R."/>
            <person name="Balija V."/>
            <person name="McCombie W.R."/>
            <person name="Chow T."/>
            <person name="Chen H."/>
            <person name="Chung M."/>
            <person name="Chen C."/>
            <person name="Shaw J."/>
            <person name="Wu H."/>
            <person name="Hsiao K."/>
            <person name="Chao Y."/>
            <person name="Chu M."/>
            <person name="Cheng C."/>
            <person name="Hour A."/>
            <person name="Lee P."/>
            <person name="Lin S."/>
            <person name="Lin Y."/>
            <person name="Liou J."/>
            <person name="Liu S."/>
            <person name="Hsing Y."/>
            <person name="Raghuvanshi S."/>
            <person name="Mohanty A."/>
            <person name="Bharti A.K."/>
            <person name="Gaur A."/>
            <person name="Gupta V."/>
            <person name="Kumar D."/>
            <person name="Ravi V."/>
            <person name="Vij S."/>
            <person name="Kapur A."/>
            <person name="Khurana P."/>
            <person name="Khurana P."/>
            <person name="Khurana J.P."/>
            <person name="Tyagi A.K."/>
            <person name="Gaikwad K."/>
            <person name="Singh A."/>
            <person name="Dalal V."/>
            <person name="Srivastava S."/>
            <person name="Dixit A."/>
            <person name="Pal A.K."/>
            <person name="Ghazi I.A."/>
            <person name="Yadav M."/>
            <person name="Pandit A."/>
            <person name="Bhargava A."/>
            <person name="Sureshbabu K."/>
            <person name="Batra K."/>
            <person name="Sharma T.R."/>
            <person name="Mohapatra T."/>
            <person name="Singh N.K."/>
            <person name="Messing J."/>
            <person name="Nelson A.B."/>
            <person name="Fuks G."/>
            <person name="Kavchok S."/>
            <person name="Keizer G."/>
            <person name="Linton E."/>
            <person name="Llaca V."/>
            <person name="Song R."/>
            <person name="Tanyolac B."/>
            <person name="Young S."/>
            <person name="Ho-Il K."/>
            <person name="Hahn J.H."/>
            <person name="Sangsakoo G."/>
            <person name="Vanavichit A."/>
            <person name="de Mattos Luiz.A.T."/>
            <person name="Zimmer P.D."/>
            <person name="Malone G."/>
            <person name="Dellagostin O."/>
            <person name="de Oliveira A.C."/>
            <person name="Bevan M."/>
            <person name="Bancroft I."/>
            <person name="Minx P."/>
            <person name="Cordum H."/>
            <person name="Wilson R."/>
            <person name="Cheng Z."/>
            <person name="Jin W."/>
            <person name="Jiang J."/>
            <person name="Leong S.A."/>
            <person name="Iwama H."/>
            <person name="Gojobori T."/>
            <person name="Itoh T."/>
            <person name="Niimura Y."/>
            <person name="Fujii Y."/>
            <person name="Habara T."/>
            <person name="Sakai H."/>
            <person name="Sato Y."/>
            <person name="Wilson G."/>
            <person name="Kumar K."/>
            <person name="McCouch S."/>
            <person name="Juretic N."/>
            <person name="Hoen D."/>
            <person name="Wright S."/>
            <person name="Bruskiewich R."/>
            <person name="Bureau T."/>
            <person name="Miyao A."/>
            <person name="Hirochika H."/>
            <person name="Nishikawa T."/>
            <person name="Kadowaki K."/>
            <person name="Sugiura M."/>
            <person name="Burr B."/>
            <person name="Sasaki T."/>
        </authorList>
    </citation>
    <scope>NUCLEOTIDE SEQUENCE [LARGE SCALE GENOMIC DNA]</scope>
    <source>
        <strain evidence="3">cv. Nipponbare</strain>
    </source>
</reference>
<name>Q10IF8_ORYSJ</name>
<organism evidence="2 3">
    <name type="scientific">Oryza sativa subsp. japonica</name>
    <name type="common">Rice</name>
    <dbReference type="NCBI Taxonomy" id="39947"/>
    <lineage>
        <taxon>Eukaryota</taxon>
        <taxon>Viridiplantae</taxon>
        <taxon>Streptophyta</taxon>
        <taxon>Embryophyta</taxon>
        <taxon>Tracheophyta</taxon>
        <taxon>Spermatophyta</taxon>
        <taxon>Magnoliopsida</taxon>
        <taxon>Liliopsida</taxon>
        <taxon>Poales</taxon>
        <taxon>Poaceae</taxon>
        <taxon>BOP clade</taxon>
        <taxon>Oryzoideae</taxon>
        <taxon>Oryzeae</taxon>
        <taxon>Oryzinae</taxon>
        <taxon>Oryza</taxon>
        <taxon>Oryza sativa</taxon>
    </lineage>
</organism>
<dbReference type="EMBL" id="AC091233">
    <property type="protein sequence ID" value="AAP44607.1"/>
    <property type="molecule type" value="Genomic_DNA"/>
</dbReference>
<reference evidence="3" key="2">
    <citation type="journal article" date="2008" name="Nucleic Acids Res.">
        <title>The rice annotation project database (RAP-DB): 2008 update.</title>
        <authorList>
            <consortium name="The rice annotation project (RAP)"/>
        </authorList>
    </citation>
    <scope>GENOME REANNOTATION</scope>
    <source>
        <strain evidence="3">cv. Nipponbare</strain>
    </source>
</reference>
<evidence type="ECO:0000313" key="2">
    <source>
        <dbReference type="EMBL" id="AAP44607.1"/>
    </source>
</evidence>
<accession>Q10IF8</accession>
<protein>
    <submittedName>
        <fullName evidence="2">Uncharacterized protein</fullName>
    </submittedName>
</protein>
<evidence type="ECO:0000256" key="1">
    <source>
        <dbReference type="SAM" id="MobiDB-lite"/>
    </source>
</evidence>
<feature type="compositionally biased region" description="Basic and acidic residues" evidence="1">
    <location>
        <begin position="23"/>
        <end position="39"/>
    </location>
</feature>
<proteinExistence type="predicted"/>